<keyword evidence="8" id="KW-0675">Receptor</keyword>
<dbReference type="Gene3D" id="2.40.170.20">
    <property type="entry name" value="TonB-dependent receptor, beta-barrel domain"/>
    <property type="match status" value="1"/>
</dbReference>
<keyword evidence="6 11" id="KW-0798">TonB box</keyword>
<keyword evidence="2 10" id="KW-0813">Transport</keyword>
<dbReference type="Pfam" id="PF07715">
    <property type="entry name" value="Plug"/>
    <property type="match status" value="1"/>
</dbReference>
<accession>A0A0L8AJ19</accession>
<evidence type="ECO:0000256" key="9">
    <source>
        <dbReference type="ARBA" id="ARBA00023237"/>
    </source>
</evidence>
<dbReference type="InterPro" id="IPR037066">
    <property type="entry name" value="Plug_dom_sf"/>
</dbReference>
<gene>
    <name evidence="14" type="ORF">OB69_13475</name>
</gene>
<comment type="subcellular location">
    <subcellularLocation>
        <location evidence="1 10">Cell outer membrane</location>
        <topology evidence="1 10">Multi-pass membrane protein</topology>
    </subcellularLocation>
</comment>
<evidence type="ECO:0000256" key="8">
    <source>
        <dbReference type="ARBA" id="ARBA00023170"/>
    </source>
</evidence>
<keyword evidence="4 10" id="KW-0812">Transmembrane</keyword>
<dbReference type="InterPro" id="IPR039426">
    <property type="entry name" value="TonB-dep_rcpt-like"/>
</dbReference>
<sequence>MRSAIILIFILICSTVFGQKITLRDQTTGDLIEGVAFMFQPLNGTYSGQVISNNLGVVELKLIDFPIVIKTQHVGYQSYSDTLKTSKDYLIHLMPKKVQLGDFIVTGQFNPQSAEQSVFTVKVIDREEIKARGAVSLSEALSNTLNIRASQDLAIGSSGISMQGISGQNVKILLDGVPLVNRNGNGNAADLSQINLNNIERIEIVEGPMAVNYGANALAGVINLISYKDAQNTTEISVGIQEETVGSEFGADEGKHIQSIDVRQQIAKQWFGQIGVLHNDFKGFQGNQTGRPREWNPKEQYQGNALLRFSPENHSIYYRLDYLDETINDLGKSNNNYLPSGENQPFAIDEKYLTQRAIHHIQAEGKLPFLSRYNAFASYSDFERIKRKVSKNLVTGEEQLTTANGDQDVSTYNVWEFGGAGYLSFSDKIDLQTGYNVSFEKVGGGRIQEGEQEINDLAIYGSLEWKMAENILVRPGLRLASNSAFGTQLVPSAQIKKSFEGNADLRLSYGRGYRAPSVRELYFEFVDSNHRIFGNENLTPEFSHHLSSNFTKSYEVGNAKSEAAINLFYNTIDDQIGIAQSASDATATTYVNIDKYKTLGLGVNQKMEWEKLKTSFGISYVGRYNRLDENQQNDLNKFFYTPELNGNIQYDWAAIGTKINVFYKYTGALRNYIFSENTAGEQEVTIGEVEGYHWLDLTLSKTFFTHFDMVFGARNLLDIQRINNSGVSGGTHSGGASVPVSYGRSYFIKLNYNLKLK</sequence>
<keyword evidence="9 10" id="KW-0998">Cell outer membrane</keyword>
<evidence type="ECO:0000256" key="2">
    <source>
        <dbReference type="ARBA" id="ARBA00022448"/>
    </source>
</evidence>
<dbReference type="Pfam" id="PF00593">
    <property type="entry name" value="TonB_dep_Rec_b-barrel"/>
    <property type="match status" value="1"/>
</dbReference>
<comment type="similarity">
    <text evidence="10 11">Belongs to the TonB-dependent receptor family.</text>
</comment>
<keyword evidence="5" id="KW-0732">Signal</keyword>
<name>A0A0L8AJ19_9BACT</name>
<evidence type="ECO:0008006" key="16">
    <source>
        <dbReference type="Google" id="ProtNLM"/>
    </source>
</evidence>
<dbReference type="PANTHER" id="PTHR30069">
    <property type="entry name" value="TONB-DEPENDENT OUTER MEMBRANE RECEPTOR"/>
    <property type="match status" value="1"/>
</dbReference>
<evidence type="ECO:0000259" key="13">
    <source>
        <dbReference type="Pfam" id="PF07715"/>
    </source>
</evidence>
<evidence type="ECO:0000256" key="7">
    <source>
        <dbReference type="ARBA" id="ARBA00023136"/>
    </source>
</evidence>
<reference evidence="15" key="1">
    <citation type="submission" date="2014-11" db="EMBL/GenBank/DDBJ databases">
        <title>Genome sequencing of Roseivirga sp. D-25.</title>
        <authorList>
            <person name="Selvaratnam C."/>
            <person name="Thevarajoo S."/>
            <person name="Goh K.M."/>
            <person name="Eee R."/>
            <person name="Chan K.-G."/>
            <person name="Chong C.S."/>
        </authorList>
    </citation>
    <scope>NUCLEOTIDE SEQUENCE [LARGE SCALE GENOMIC DNA]</scope>
    <source>
        <strain evidence="15">D-25</strain>
    </source>
</reference>
<dbReference type="InterPro" id="IPR012910">
    <property type="entry name" value="Plug_dom"/>
</dbReference>
<dbReference type="InterPro" id="IPR000531">
    <property type="entry name" value="Beta-barrel_TonB"/>
</dbReference>
<keyword evidence="15" id="KW-1185">Reference proteome</keyword>
<dbReference type="PROSITE" id="PS52016">
    <property type="entry name" value="TONB_DEPENDENT_REC_3"/>
    <property type="match status" value="1"/>
</dbReference>
<evidence type="ECO:0000256" key="4">
    <source>
        <dbReference type="ARBA" id="ARBA00022692"/>
    </source>
</evidence>
<evidence type="ECO:0000313" key="14">
    <source>
        <dbReference type="EMBL" id="KOF02236.1"/>
    </source>
</evidence>
<dbReference type="Proteomes" id="UP000036908">
    <property type="component" value="Unassembled WGS sequence"/>
</dbReference>
<organism evidence="14 15">
    <name type="scientific">Roseivirga seohaensis subsp. aquiponti</name>
    <dbReference type="NCBI Taxonomy" id="1566026"/>
    <lineage>
        <taxon>Bacteria</taxon>
        <taxon>Pseudomonadati</taxon>
        <taxon>Bacteroidota</taxon>
        <taxon>Cytophagia</taxon>
        <taxon>Cytophagales</taxon>
        <taxon>Roseivirgaceae</taxon>
        <taxon>Roseivirga</taxon>
    </lineage>
</organism>
<feature type="domain" description="TonB-dependent receptor-like beta-barrel" evidence="12">
    <location>
        <begin position="295"/>
        <end position="716"/>
    </location>
</feature>
<dbReference type="OrthoDB" id="1109239at2"/>
<protein>
    <recommendedName>
        <fullName evidence="16">TonB-dependent receptor</fullName>
    </recommendedName>
</protein>
<dbReference type="GO" id="GO:0009279">
    <property type="term" value="C:cell outer membrane"/>
    <property type="evidence" value="ECO:0007669"/>
    <property type="project" value="UniProtKB-SubCell"/>
</dbReference>
<keyword evidence="3 10" id="KW-1134">Transmembrane beta strand</keyword>
<dbReference type="InterPro" id="IPR036942">
    <property type="entry name" value="Beta-barrel_TonB_sf"/>
</dbReference>
<dbReference type="GO" id="GO:0015344">
    <property type="term" value="F:siderophore uptake transmembrane transporter activity"/>
    <property type="evidence" value="ECO:0007669"/>
    <property type="project" value="TreeGrafter"/>
</dbReference>
<feature type="domain" description="TonB-dependent receptor plug" evidence="13">
    <location>
        <begin position="116"/>
        <end position="221"/>
    </location>
</feature>
<evidence type="ECO:0000256" key="1">
    <source>
        <dbReference type="ARBA" id="ARBA00004571"/>
    </source>
</evidence>
<dbReference type="PATRIC" id="fig|1566026.4.peg.998"/>
<evidence type="ECO:0000313" key="15">
    <source>
        <dbReference type="Proteomes" id="UP000036908"/>
    </source>
</evidence>
<comment type="caution">
    <text evidence="14">The sequence shown here is derived from an EMBL/GenBank/DDBJ whole genome shotgun (WGS) entry which is preliminary data.</text>
</comment>
<dbReference type="AlphaFoldDB" id="A0A0L8AJ19"/>
<dbReference type="PANTHER" id="PTHR30069:SF29">
    <property type="entry name" value="HEMOGLOBIN AND HEMOGLOBIN-HAPTOGLOBIN-BINDING PROTEIN 1-RELATED"/>
    <property type="match status" value="1"/>
</dbReference>
<keyword evidence="7 10" id="KW-0472">Membrane</keyword>
<evidence type="ECO:0000256" key="11">
    <source>
        <dbReference type="RuleBase" id="RU003357"/>
    </source>
</evidence>
<dbReference type="EMBL" id="JSVA01000015">
    <property type="protein sequence ID" value="KOF02236.1"/>
    <property type="molecule type" value="Genomic_DNA"/>
</dbReference>
<evidence type="ECO:0000256" key="3">
    <source>
        <dbReference type="ARBA" id="ARBA00022452"/>
    </source>
</evidence>
<dbReference type="GO" id="GO:0044718">
    <property type="term" value="P:siderophore transmembrane transport"/>
    <property type="evidence" value="ECO:0007669"/>
    <property type="project" value="TreeGrafter"/>
</dbReference>
<evidence type="ECO:0000259" key="12">
    <source>
        <dbReference type="Pfam" id="PF00593"/>
    </source>
</evidence>
<evidence type="ECO:0000256" key="6">
    <source>
        <dbReference type="ARBA" id="ARBA00023077"/>
    </source>
</evidence>
<evidence type="ECO:0000256" key="10">
    <source>
        <dbReference type="PROSITE-ProRule" id="PRU01360"/>
    </source>
</evidence>
<evidence type="ECO:0000256" key="5">
    <source>
        <dbReference type="ARBA" id="ARBA00022729"/>
    </source>
</evidence>
<dbReference type="RefSeq" id="WP_053224261.1">
    <property type="nucleotide sequence ID" value="NZ_JSVA01000015.1"/>
</dbReference>
<dbReference type="SUPFAM" id="SSF56935">
    <property type="entry name" value="Porins"/>
    <property type="match status" value="1"/>
</dbReference>
<proteinExistence type="inferred from homology"/>
<dbReference type="Gene3D" id="2.170.130.10">
    <property type="entry name" value="TonB-dependent receptor, plug domain"/>
    <property type="match status" value="1"/>
</dbReference>